<evidence type="ECO:0000313" key="2">
    <source>
        <dbReference type="EMBL" id="KAK7278411.1"/>
    </source>
</evidence>
<feature type="transmembrane region" description="Helical" evidence="1">
    <location>
        <begin position="20"/>
        <end position="43"/>
    </location>
</feature>
<dbReference type="EMBL" id="JAYKXN010000006">
    <property type="protein sequence ID" value="KAK7278411.1"/>
    <property type="molecule type" value="Genomic_DNA"/>
</dbReference>
<keyword evidence="1" id="KW-1133">Transmembrane helix</keyword>
<protein>
    <submittedName>
        <fullName evidence="2">Uncharacterized protein</fullName>
    </submittedName>
</protein>
<proteinExistence type="predicted"/>
<sequence length="85" mass="9843">MQRSWDSLFSSPFNLNLTHIIHPFLSIFSFLSHPTLFFSLIFWSKNSHVTSSKTDPKSDAKSITLITSHPLDFSFLFSQQFFSLL</sequence>
<gene>
    <name evidence="2" type="ORF">RJT34_23439</name>
</gene>
<evidence type="ECO:0000256" key="1">
    <source>
        <dbReference type="SAM" id="Phobius"/>
    </source>
</evidence>
<dbReference type="Proteomes" id="UP001359559">
    <property type="component" value="Unassembled WGS sequence"/>
</dbReference>
<accession>A0AAN9IL25</accession>
<keyword evidence="1" id="KW-0812">Transmembrane</keyword>
<evidence type="ECO:0000313" key="3">
    <source>
        <dbReference type="Proteomes" id="UP001359559"/>
    </source>
</evidence>
<reference evidence="2 3" key="1">
    <citation type="submission" date="2024-01" db="EMBL/GenBank/DDBJ databases">
        <title>The genomes of 5 underutilized Papilionoideae crops provide insights into root nodulation and disease resistance.</title>
        <authorList>
            <person name="Yuan L."/>
        </authorList>
    </citation>
    <scope>NUCLEOTIDE SEQUENCE [LARGE SCALE GENOMIC DNA]</scope>
    <source>
        <strain evidence="2">LY-2023</strain>
        <tissue evidence="2">Leaf</tissue>
    </source>
</reference>
<keyword evidence="1" id="KW-0472">Membrane</keyword>
<name>A0AAN9IL25_CLITE</name>
<keyword evidence="3" id="KW-1185">Reference proteome</keyword>
<dbReference type="AlphaFoldDB" id="A0AAN9IL25"/>
<comment type="caution">
    <text evidence="2">The sequence shown here is derived from an EMBL/GenBank/DDBJ whole genome shotgun (WGS) entry which is preliminary data.</text>
</comment>
<organism evidence="2 3">
    <name type="scientific">Clitoria ternatea</name>
    <name type="common">Butterfly pea</name>
    <dbReference type="NCBI Taxonomy" id="43366"/>
    <lineage>
        <taxon>Eukaryota</taxon>
        <taxon>Viridiplantae</taxon>
        <taxon>Streptophyta</taxon>
        <taxon>Embryophyta</taxon>
        <taxon>Tracheophyta</taxon>
        <taxon>Spermatophyta</taxon>
        <taxon>Magnoliopsida</taxon>
        <taxon>eudicotyledons</taxon>
        <taxon>Gunneridae</taxon>
        <taxon>Pentapetalae</taxon>
        <taxon>rosids</taxon>
        <taxon>fabids</taxon>
        <taxon>Fabales</taxon>
        <taxon>Fabaceae</taxon>
        <taxon>Papilionoideae</taxon>
        <taxon>50 kb inversion clade</taxon>
        <taxon>NPAAA clade</taxon>
        <taxon>indigoferoid/millettioid clade</taxon>
        <taxon>Phaseoleae</taxon>
        <taxon>Clitoria</taxon>
    </lineage>
</organism>